<accession>A0ABT4CZF7</accession>
<dbReference type="InterPro" id="IPR053177">
    <property type="entry name" value="ADP-glucose_phosphorylase"/>
</dbReference>
<dbReference type="PANTHER" id="PTHR42763:SF2">
    <property type="entry name" value="ADP-GLUCOSE PHOSPHORYLASE"/>
    <property type="match status" value="1"/>
</dbReference>
<dbReference type="PROSITE" id="PS51084">
    <property type="entry name" value="HIT_2"/>
    <property type="match status" value="1"/>
</dbReference>
<comment type="caution">
    <text evidence="4">The sequence shown here is derived from an EMBL/GenBank/DDBJ whole genome shotgun (WGS) entry which is preliminary data.</text>
</comment>
<gene>
    <name evidence="4" type="primary">galT</name>
    <name evidence="4" type="ORF">OW763_08365</name>
</gene>
<evidence type="ECO:0000313" key="5">
    <source>
        <dbReference type="Proteomes" id="UP001078443"/>
    </source>
</evidence>
<dbReference type="RefSeq" id="WP_268040675.1">
    <property type="nucleotide sequence ID" value="NZ_JAPQER010000003.1"/>
</dbReference>
<feature type="domain" description="HIT" evidence="3">
    <location>
        <begin position="191"/>
        <end position="299"/>
    </location>
</feature>
<dbReference type="InterPro" id="IPR036265">
    <property type="entry name" value="HIT-like_sf"/>
</dbReference>
<keyword evidence="4" id="KW-0548">Nucleotidyltransferase</keyword>
<dbReference type="NCBIfam" id="TIGR00209">
    <property type="entry name" value="galT_1"/>
    <property type="match status" value="1"/>
</dbReference>
<evidence type="ECO:0000256" key="1">
    <source>
        <dbReference type="NCBIfam" id="TIGR00209"/>
    </source>
</evidence>
<dbReference type="GO" id="GO:0008108">
    <property type="term" value="F:UDP-glucose:hexose-1-phosphate uridylyltransferase activity"/>
    <property type="evidence" value="ECO:0007669"/>
    <property type="project" value="UniProtKB-EC"/>
</dbReference>
<evidence type="ECO:0000313" key="4">
    <source>
        <dbReference type="EMBL" id="MCY6484369.1"/>
    </source>
</evidence>
<dbReference type="PIRSF" id="PIRSF000808">
    <property type="entry name" value="GalT"/>
    <property type="match status" value="1"/>
</dbReference>
<dbReference type="Pfam" id="PF16268">
    <property type="entry name" value="DUF4921"/>
    <property type="match status" value="1"/>
</dbReference>
<dbReference type="PANTHER" id="PTHR42763">
    <property type="entry name" value="ADP-GLUCOSE PHOSPHORYLASE"/>
    <property type="match status" value="1"/>
</dbReference>
<reference evidence="4" key="1">
    <citation type="submission" date="2022-12" db="EMBL/GenBank/DDBJ databases">
        <authorList>
            <person name="Wang J."/>
        </authorList>
    </citation>
    <scope>NUCLEOTIDE SEQUENCE</scope>
    <source>
        <strain evidence="4">HY-45-18</strain>
    </source>
</reference>
<comment type="caution">
    <text evidence="2">Lacks conserved residue(s) required for the propagation of feature annotation.</text>
</comment>
<dbReference type="InterPro" id="IPR011146">
    <property type="entry name" value="HIT-like"/>
</dbReference>
<dbReference type="EMBL" id="JAPQER010000003">
    <property type="protein sequence ID" value="MCY6484369.1"/>
    <property type="molecule type" value="Genomic_DNA"/>
</dbReference>
<dbReference type="SUPFAM" id="SSF54197">
    <property type="entry name" value="HIT-like"/>
    <property type="match status" value="2"/>
</dbReference>
<organism evidence="4 5">
    <name type="scientific">Clostridium aestuarii</name>
    <dbReference type="NCBI Taxonomy" id="338193"/>
    <lineage>
        <taxon>Bacteria</taxon>
        <taxon>Bacillati</taxon>
        <taxon>Bacillota</taxon>
        <taxon>Clostridia</taxon>
        <taxon>Eubacteriales</taxon>
        <taxon>Clostridiaceae</taxon>
        <taxon>Clostridium</taxon>
    </lineage>
</organism>
<dbReference type="Gene3D" id="3.30.428.10">
    <property type="entry name" value="HIT-like"/>
    <property type="match status" value="2"/>
</dbReference>
<dbReference type="InterPro" id="IPR001937">
    <property type="entry name" value="GalP_UDPtransf1"/>
</dbReference>
<evidence type="ECO:0000256" key="2">
    <source>
        <dbReference type="PROSITE-ProRule" id="PRU00464"/>
    </source>
</evidence>
<dbReference type="EC" id="2.7.7.12" evidence="1"/>
<protein>
    <recommendedName>
        <fullName evidence="1">Galactose-1-phosphate uridylyltransferase</fullName>
        <ecNumber evidence="1">2.7.7.12</ecNumber>
    </recommendedName>
</protein>
<evidence type="ECO:0000259" key="3">
    <source>
        <dbReference type="PROSITE" id="PS51084"/>
    </source>
</evidence>
<proteinExistence type="predicted"/>
<sequence length="321" mass="37712">MSSLRFDKISGNSVIINENRRNRPHDVNNTIQNTEIKNNLNTCPFCPGNEEKTPKEIFHIGEPWSLRVMPNKFPIIENKFKDTARQDFNIYKNLTGEHYVIIDSNKHFNYLHKMNIDEINNLIACYKESIEKLYNNKSIKYVQLFKNYRIEGGASLEHTHSQIISMNFYPENVDEIIQNSQKHYKKNNSCIFCDLINYELKSKKRIVFENKSFVIITPYASFYPYETAIYPKEHSSSFTSIDKEKISDLSEALSFISKKLYKNLMDPAYNLYFNNLQYENTYFHWSISITPRITKQAGFELSTGVMVNEISPEKARDILSH</sequence>
<keyword evidence="4" id="KW-0808">Transferase</keyword>
<keyword evidence="5" id="KW-1185">Reference proteome</keyword>
<name>A0ABT4CZF7_9CLOT</name>
<dbReference type="Proteomes" id="UP001078443">
    <property type="component" value="Unassembled WGS sequence"/>
</dbReference>
<dbReference type="InterPro" id="IPR032576">
    <property type="entry name" value="DUF4921"/>
</dbReference>